<reference evidence="2" key="1">
    <citation type="submission" date="2023-12" db="EMBL/GenBank/DDBJ databases">
        <title>Fervidustalea candida gen. nov., sp. nov., a novel member of the family Paenibacillaceae isolated from a geothermal area.</title>
        <authorList>
            <person name="Li W.-J."/>
            <person name="Jiao J.-Y."/>
            <person name="Chen Y."/>
        </authorList>
    </citation>
    <scope>NUCLEOTIDE SEQUENCE</scope>
    <source>
        <strain evidence="2">SYSU GA230002</strain>
    </source>
</reference>
<evidence type="ECO:0000313" key="3">
    <source>
        <dbReference type="Proteomes" id="UP001310386"/>
    </source>
</evidence>
<dbReference type="PIRSF" id="PIRSF016897">
    <property type="entry name" value="GlpP"/>
    <property type="match status" value="1"/>
</dbReference>
<evidence type="ECO:0000313" key="2">
    <source>
        <dbReference type="EMBL" id="MEB3102269.1"/>
    </source>
</evidence>
<evidence type="ECO:0000256" key="1">
    <source>
        <dbReference type="PIRNR" id="PIRNR016897"/>
    </source>
</evidence>
<keyword evidence="3" id="KW-1185">Reference proteome</keyword>
<dbReference type="Gene3D" id="3.20.20.70">
    <property type="entry name" value="Aldolase class I"/>
    <property type="match status" value="1"/>
</dbReference>
<name>A0ABU5ZII4_9BACL</name>
<dbReference type="EMBL" id="JAYJLD010000015">
    <property type="protein sequence ID" value="MEB3102269.1"/>
    <property type="molecule type" value="Genomic_DNA"/>
</dbReference>
<dbReference type="RefSeq" id="WP_371754390.1">
    <property type="nucleotide sequence ID" value="NZ_JAYJLD010000015.1"/>
</dbReference>
<dbReference type="SUPFAM" id="SSF110391">
    <property type="entry name" value="GlpP-like"/>
    <property type="match status" value="1"/>
</dbReference>
<keyword evidence="1" id="KW-0319">Glycerol metabolism</keyword>
<dbReference type="PANTHER" id="PTHR35787">
    <property type="entry name" value="GLYCEROL UPTAKE OPERON ANTITERMINATOR REGULATORY PROTEIN"/>
    <property type="match status" value="1"/>
</dbReference>
<dbReference type="InterPro" id="IPR013785">
    <property type="entry name" value="Aldolase_TIM"/>
</dbReference>
<comment type="caution">
    <text evidence="2">The sequence shown here is derived from an EMBL/GenBank/DDBJ whole genome shotgun (WGS) entry which is preliminary data.</text>
</comment>
<accession>A0ABU5ZII4</accession>
<keyword evidence="1" id="KW-0804">Transcription</keyword>
<protein>
    <recommendedName>
        <fullName evidence="1">Glycerol uptake operon antiterminator regulatory protein</fullName>
    </recommendedName>
</protein>
<comment type="function">
    <text evidence="1">Regulates expression of the glpD operon. In the presence of glycerol 3-phosphate (G3P) causes antitermination of transcription of glpD at the inverted repeat of the leader region to enhance its transcription. Binds and stabilizes glpD leader mRNA.</text>
</comment>
<keyword evidence="1" id="KW-0694">RNA-binding</keyword>
<gene>
    <name evidence="2" type="ORF">VF724_11410</name>
</gene>
<proteinExistence type="predicted"/>
<organism evidence="2 3">
    <name type="scientific">Ferviditalea candida</name>
    <dbReference type="NCBI Taxonomy" id="3108399"/>
    <lineage>
        <taxon>Bacteria</taxon>
        <taxon>Bacillati</taxon>
        <taxon>Bacillota</taxon>
        <taxon>Bacilli</taxon>
        <taxon>Bacillales</taxon>
        <taxon>Paenibacillaceae</taxon>
        <taxon>Ferviditalea</taxon>
    </lineage>
</organism>
<keyword evidence="1" id="KW-0805">Transcription regulation</keyword>
<dbReference type="InterPro" id="IPR006699">
    <property type="entry name" value="GlpP"/>
</dbReference>
<dbReference type="Pfam" id="PF04309">
    <property type="entry name" value="G3P_antiterm"/>
    <property type="match status" value="1"/>
</dbReference>
<dbReference type="PANTHER" id="PTHR35787:SF1">
    <property type="entry name" value="GLYCEROL UPTAKE OPERON ANTITERMINATOR REGULATORY PROTEIN"/>
    <property type="match status" value="1"/>
</dbReference>
<dbReference type="Proteomes" id="UP001310386">
    <property type="component" value="Unassembled WGS sequence"/>
</dbReference>
<sequence>MSIESSGQKVLPAVRSLKDFDKFMKTAYDSFVVMDIHVVQLKGIQKIVKNSGKKMLLHADLIHGLKNDEYAAEFLCQDFRPAGLISTKSKVILKARQKGVLAIQRVFLLDSNALEKSYGLIGTTQPDYIEVLPGCIPHIIKEVRERTGKPVLAGGLIRSVDDVHNALDAGAAAITTSNTELWEQFEPQGKIK</sequence>